<organism evidence="1 2">
    <name type="scientific">Hydnum rufescens UP504</name>
    <dbReference type="NCBI Taxonomy" id="1448309"/>
    <lineage>
        <taxon>Eukaryota</taxon>
        <taxon>Fungi</taxon>
        <taxon>Dikarya</taxon>
        <taxon>Basidiomycota</taxon>
        <taxon>Agaricomycotina</taxon>
        <taxon>Agaricomycetes</taxon>
        <taxon>Cantharellales</taxon>
        <taxon>Hydnaceae</taxon>
        <taxon>Hydnum</taxon>
    </lineage>
</organism>
<keyword evidence="2" id="KW-1185">Reference proteome</keyword>
<accession>A0A9P6BAT6</accession>
<dbReference type="AlphaFoldDB" id="A0A9P6BAT6"/>
<name>A0A9P6BAT6_9AGAM</name>
<dbReference type="Proteomes" id="UP000886523">
    <property type="component" value="Unassembled WGS sequence"/>
</dbReference>
<proteinExistence type="predicted"/>
<comment type="caution">
    <text evidence="1">The sequence shown here is derived from an EMBL/GenBank/DDBJ whole genome shotgun (WGS) entry which is preliminary data.</text>
</comment>
<evidence type="ECO:0000313" key="2">
    <source>
        <dbReference type="Proteomes" id="UP000886523"/>
    </source>
</evidence>
<dbReference type="EMBL" id="MU128914">
    <property type="protein sequence ID" value="KAF9520095.1"/>
    <property type="molecule type" value="Genomic_DNA"/>
</dbReference>
<protein>
    <submittedName>
        <fullName evidence="1">Uncharacterized protein</fullName>
    </submittedName>
</protein>
<evidence type="ECO:0000313" key="1">
    <source>
        <dbReference type="EMBL" id="KAF9520095.1"/>
    </source>
</evidence>
<sequence length="186" mass="20969">MAKRENCLPLSKRFTLTWVAYVAGGFHLGARGWLAQARDDIISKGTNSILTVKRLCLLLGGKNQPKHLINHGYVQRMMFVRRKVGPTMRKGVNVLQNITRFEGNGGDYNLFLDYLGALAVENPGYVRKRTAITCRQPNAGYRREFHDQHHVTITLREECSKIHEFSGGSVRAVDLTIRGPTARFAT</sequence>
<gene>
    <name evidence="1" type="ORF">BS47DRAFT_926823</name>
</gene>
<reference evidence="1" key="1">
    <citation type="journal article" date="2020" name="Nat. Commun.">
        <title>Large-scale genome sequencing of mycorrhizal fungi provides insights into the early evolution of symbiotic traits.</title>
        <authorList>
            <person name="Miyauchi S."/>
            <person name="Kiss E."/>
            <person name="Kuo A."/>
            <person name="Drula E."/>
            <person name="Kohler A."/>
            <person name="Sanchez-Garcia M."/>
            <person name="Morin E."/>
            <person name="Andreopoulos B."/>
            <person name="Barry K.W."/>
            <person name="Bonito G."/>
            <person name="Buee M."/>
            <person name="Carver A."/>
            <person name="Chen C."/>
            <person name="Cichocki N."/>
            <person name="Clum A."/>
            <person name="Culley D."/>
            <person name="Crous P.W."/>
            <person name="Fauchery L."/>
            <person name="Girlanda M."/>
            <person name="Hayes R.D."/>
            <person name="Keri Z."/>
            <person name="LaButti K."/>
            <person name="Lipzen A."/>
            <person name="Lombard V."/>
            <person name="Magnuson J."/>
            <person name="Maillard F."/>
            <person name="Murat C."/>
            <person name="Nolan M."/>
            <person name="Ohm R.A."/>
            <person name="Pangilinan J."/>
            <person name="Pereira M.F."/>
            <person name="Perotto S."/>
            <person name="Peter M."/>
            <person name="Pfister S."/>
            <person name="Riley R."/>
            <person name="Sitrit Y."/>
            <person name="Stielow J.B."/>
            <person name="Szollosi G."/>
            <person name="Zifcakova L."/>
            <person name="Stursova M."/>
            <person name="Spatafora J.W."/>
            <person name="Tedersoo L."/>
            <person name="Vaario L.M."/>
            <person name="Yamada A."/>
            <person name="Yan M."/>
            <person name="Wang P."/>
            <person name="Xu J."/>
            <person name="Bruns T."/>
            <person name="Baldrian P."/>
            <person name="Vilgalys R."/>
            <person name="Dunand C."/>
            <person name="Henrissat B."/>
            <person name="Grigoriev I.V."/>
            <person name="Hibbett D."/>
            <person name="Nagy L.G."/>
            <person name="Martin F.M."/>
        </authorList>
    </citation>
    <scope>NUCLEOTIDE SEQUENCE</scope>
    <source>
        <strain evidence="1">UP504</strain>
    </source>
</reference>